<feature type="chain" id="PRO_5039166218" description="DNA primase" evidence="2">
    <location>
        <begin position="25"/>
        <end position="73"/>
    </location>
</feature>
<comment type="caution">
    <text evidence="3">The sequence shown here is derived from an EMBL/GenBank/DDBJ whole genome shotgun (WGS) entry which is preliminary data.</text>
</comment>
<gene>
    <name evidence="3" type="ORF">DS745_11980</name>
</gene>
<evidence type="ECO:0000256" key="1">
    <source>
        <dbReference type="SAM" id="MobiDB-lite"/>
    </source>
</evidence>
<evidence type="ECO:0008006" key="5">
    <source>
        <dbReference type="Google" id="ProtNLM"/>
    </source>
</evidence>
<evidence type="ECO:0000313" key="3">
    <source>
        <dbReference type="EMBL" id="RXJ00246.1"/>
    </source>
</evidence>
<dbReference type="AlphaFoldDB" id="A0A4Q0VSD2"/>
<evidence type="ECO:0000313" key="4">
    <source>
        <dbReference type="Proteomes" id="UP000290649"/>
    </source>
</evidence>
<feature type="region of interest" description="Disordered" evidence="1">
    <location>
        <begin position="28"/>
        <end position="73"/>
    </location>
</feature>
<feature type="signal peptide" evidence="2">
    <location>
        <begin position="1"/>
        <end position="24"/>
    </location>
</feature>
<dbReference type="PROSITE" id="PS51257">
    <property type="entry name" value="PROKAR_LIPOPROTEIN"/>
    <property type="match status" value="1"/>
</dbReference>
<sequence length="73" mass="7955">MGLGLYKKFFLLLTSIILSISLLAACSGEGEPGFEEQPGEYMDNNETDAGAELDLDTTDDEFGEEEEEEEAGE</sequence>
<keyword evidence="4" id="KW-1185">Reference proteome</keyword>
<dbReference type="EMBL" id="QOUX01000039">
    <property type="protein sequence ID" value="RXJ00246.1"/>
    <property type="molecule type" value="Genomic_DNA"/>
</dbReference>
<proteinExistence type="predicted"/>
<evidence type="ECO:0000256" key="2">
    <source>
        <dbReference type="SAM" id="SignalP"/>
    </source>
</evidence>
<reference evidence="3 4" key="1">
    <citation type="journal article" date="2019" name="Int. J. Syst. Evol. Microbiol.">
        <title>Anaerobacillus alkaliphilus sp. nov., a novel alkaliphilic and moderately halophilic bacterium.</title>
        <authorList>
            <person name="Borsodi A.K."/>
            <person name="Aszalos J.M."/>
            <person name="Bihari P."/>
            <person name="Nagy I."/>
            <person name="Schumann P."/>
            <person name="Sproer C."/>
            <person name="Kovacs A.L."/>
            <person name="Boka K."/>
            <person name="Dobosy P."/>
            <person name="Ovari M."/>
            <person name="Szili-Kovacs T."/>
            <person name="Toth E."/>
        </authorList>
    </citation>
    <scope>NUCLEOTIDE SEQUENCE [LARGE SCALE GENOMIC DNA]</scope>
    <source>
        <strain evidence="3 4">B16-10</strain>
    </source>
</reference>
<accession>A0A4Q0VSD2</accession>
<dbReference type="Proteomes" id="UP000290649">
    <property type="component" value="Unassembled WGS sequence"/>
</dbReference>
<organism evidence="3 4">
    <name type="scientific">Anaerobacillus alkaliphilus</name>
    <dbReference type="NCBI Taxonomy" id="1548597"/>
    <lineage>
        <taxon>Bacteria</taxon>
        <taxon>Bacillati</taxon>
        <taxon>Bacillota</taxon>
        <taxon>Bacilli</taxon>
        <taxon>Bacillales</taxon>
        <taxon>Bacillaceae</taxon>
        <taxon>Anaerobacillus</taxon>
    </lineage>
</organism>
<feature type="compositionally biased region" description="Acidic residues" evidence="1">
    <location>
        <begin position="32"/>
        <end position="73"/>
    </location>
</feature>
<keyword evidence="2" id="KW-0732">Signal</keyword>
<protein>
    <recommendedName>
        <fullName evidence="5">DNA primase</fullName>
    </recommendedName>
</protein>
<name>A0A4Q0VSD2_9BACI</name>